<keyword evidence="5 8" id="KW-0812">Transmembrane</keyword>
<accession>A0A096BB62</accession>
<dbReference type="RefSeq" id="WP_009256688.1">
    <property type="nucleotide sequence ID" value="NZ_KN174162.1"/>
</dbReference>
<feature type="transmembrane region" description="Helical" evidence="8">
    <location>
        <begin position="154"/>
        <end position="172"/>
    </location>
</feature>
<feature type="transmembrane region" description="Helical" evidence="8">
    <location>
        <begin position="244"/>
        <end position="271"/>
    </location>
</feature>
<evidence type="ECO:0000313" key="10">
    <source>
        <dbReference type="Proteomes" id="UP000029585"/>
    </source>
</evidence>
<dbReference type="EMBL" id="ADLO01000045">
    <property type="protein sequence ID" value="KGF56285.1"/>
    <property type="molecule type" value="Genomic_DNA"/>
</dbReference>
<keyword evidence="3" id="KW-0813">Transport</keyword>
<dbReference type="InterPro" id="IPR037294">
    <property type="entry name" value="ABC_BtuC-like"/>
</dbReference>
<dbReference type="eggNOG" id="COG0609">
    <property type="taxonomic scope" value="Bacteria"/>
</dbReference>
<evidence type="ECO:0000256" key="3">
    <source>
        <dbReference type="ARBA" id="ARBA00022448"/>
    </source>
</evidence>
<feature type="transmembrane region" description="Helical" evidence="8">
    <location>
        <begin position="70"/>
        <end position="88"/>
    </location>
</feature>
<keyword evidence="6 8" id="KW-1133">Transmembrane helix</keyword>
<dbReference type="Gene3D" id="1.10.3470.10">
    <property type="entry name" value="ABC transporter involved in vitamin B12 uptake, BtuC"/>
    <property type="match status" value="1"/>
</dbReference>
<evidence type="ECO:0000313" key="9">
    <source>
        <dbReference type="EMBL" id="KGF56285.1"/>
    </source>
</evidence>
<dbReference type="AlphaFoldDB" id="A0A096BB62"/>
<evidence type="ECO:0000256" key="5">
    <source>
        <dbReference type="ARBA" id="ARBA00022692"/>
    </source>
</evidence>
<dbReference type="GeneID" id="63972451"/>
<proteinExistence type="inferred from homology"/>
<evidence type="ECO:0000256" key="4">
    <source>
        <dbReference type="ARBA" id="ARBA00022475"/>
    </source>
</evidence>
<dbReference type="PANTHER" id="PTHR30472">
    <property type="entry name" value="FERRIC ENTEROBACTIN TRANSPORT SYSTEM PERMEASE PROTEIN"/>
    <property type="match status" value="1"/>
</dbReference>
<gene>
    <name evidence="9" type="ORF">HMPREF9460_01200</name>
</gene>
<keyword evidence="7 8" id="KW-0472">Membrane</keyword>
<evidence type="ECO:0008006" key="11">
    <source>
        <dbReference type="Google" id="ProtNLM"/>
    </source>
</evidence>
<evidence type="ECO:0000256" key="8">
    <source>
        <dbReference type="SAM" id="Phobius"/>
    </source>
</evidence>
<comment type="subcellular location">
    <subcellularLocation>
        <location evidence="1">Cell membrane</location>
        <topology evidence="1">Multi-pass membrane protein</topology>
    </subcellularLocation>
</comment>
<dbReference type="GO" id="GO:0005886">
    <property type="term" value="C:plasma membrane"/>
    <property type="evidence" value="ECO:0007669"/>
    <property type="project" value="UniProtKB-SubCell"/>
</dbReference>
<dbReference type="InterPro" id="IPR000522">
    <property type="entry name" value="ABC_transptr_permease_BtuC"/>
</dbReference>
<dbReference type="HOGENOM" id="CLU_013016_0_2_9"/>
<keyword evidence="10" id="KW-1185">Reference proteome</keyword>
<keyword evidence="4" id="KW-1003">Cell membrane</keyword>
<protein>
    <recommendedName>
        <fullName evidence="11">ABC transporter permease</fullName>
    </recommendedName>
</protein>
<comment type="similarity">
    <text evidence="2">Belongs to the binding-protein-dependent transport system permease family. FecCD subfamily.</text>
</comment>
<dbReference type="GO" id="GO:0022857">
    <property type="term" value="F:transmembrane transporter activity"/>
    <property type="evidence" value="ECO:0007669"/>
    <property type="project" value="InterPro"/>
</dbReference>
<dbReference type="CDD" id="cd06550">
    <property type="entry name" value="TM_ABC_iron-siderophores_like"/>
    <property type="match status" value="1"/>
</dbReference>
<dbReference type="Pfam" id="PF01032">
    <property type="entry name" value="FecCD"/>
    <property type="match status" value="1"/>
</dbReference>
<name>A0A096BB62_FLAPL</name>
<dbReference type="PANTHER" id="PTHR30472:SF70">
    <property type="entry name" value="MOLYBDATE IMPORT SYSTEM PERMEASE PROTEIN MOLB"/>
    <property type="match status" value="1"/>
</dbReference>
<dbReference type="PATRIC" id="fig|742738.3.peg.1245"/>
<evidence type="ECO:0000256" key="2">
    <source>
        <dbReference type="ARBA" id="ARBA00007935"/>
    </source>
</evidence>
<dbReference type="SUPFAM" id="SSF81345">
    <property type="entry name" value="ABC transporter involved in vitamin B12 uptake, BtuC"/>
    <property type="match status" value="1"/>
</dbReference>
<comment type="caution">
    <text evidence="9">The sequence shown here is derived from an EMBL/GenBank/DDBJ whole genome shotgun (WGS) entry which is preliminary data.</text>
</comment>
<feature type="transmembrane region" description="Helical" evidence="8">
    <location>
        <begin position="125"/>
        <end position="142"/>
    </location>
</feature>
<organism evidence="9 10">
    <name type="scientific">Flavonifractor plautii 1_3_50AFAA</name>
    <dbReference type="NCBI Taxonomy" id="742738"/>
    <lineage>
        <taxon>Bacteria</taxon>
        <taxon>Bacillati</taxon>
        <taxon>Bacillota</taxon>
        <taxon>Clostridia</taxon>
        <taxon>Eubacteriales</taxon>
        <taxon>Oscillospiraceae</taxon>
        <taxon>Flavonifractor</taxon>
    </lineage>
</organism>
<evidence type="ECO:0000256" key="7">
    <source>
        <dbReference type="ARBA" id="ARBA00023136"/>
    </source>
</evidence>
<reference evidence="9 10" key="1">
    <citation type="submission" date="2011-08" db="EMBL/GenBank/DDBJ databases">
        <title>The Genome Sequence of Clostridium orbiscindens 1_3_50AFAA.</title>
        <authorList>
            <consortium name="The Broad Institute Genome Sequencing Platform"/>
            <person name="Earl A."/>
            <person name="Ward D."/>
            <person name="Feldgarden M."/>
            <person name="Gevers D."/>
            <person name="Daigneault M."/>
            <person name="Strauss J."/>
            <person name="Allen-Vercoe E."/>
            <person name="Young S.K."/>
            <person name="Zeng Q."/>
            <person name="Gargeya S."/>
            <person name="Fitzgerald M."/>
            <person name="Haas B."/>
            <person name="Abouelleil A."/>
            <person name="Alvarado L."/>
            <person name="Arachchi H.M."/>
            <person name="Berlin A."/>
            <person name="Brown A."/>
            <person name="Chapman S.B."/>
            <person name="Chen Z."/>
            <person name="Dunbar C."/>
            <person name="Freedman E."/>
            <person name="Gearin G."/>
            <person name="Gellesch M."/>
            <person name="Goldberg J."/>
            <person name="Griggs A."/>
            <person name="Gujja S."/>
            <person name="Heiman D."/>
            <person name="Howarth C."/>
            <person name="Larson L."/>
            <person name="Lui A."/>
            <person name="MacDonald P.J.P."/>
            <person name="Montmayeur A."/>
            <person name="Murphy C."/>
            <person name="Neiman D."/>
            <person name="Pearson M."/>
            <person name="Priest M."/>
            <person name="Roberts A."/>
            <person name="Saif S."/>
            <person name="Shea T."/>
            <person name="Shenoy N."/>
            <person name="Sisk P."/>
            <person name="Stolte C."/>
            <person name="Sykes S."/>
            <person name="Wortman J."/>
            <person name="Nusbaum C."/>
            <person name="Birren B."/>
        </authorList>
    </citation>
    <scope>NUCLEOTIDE SEQUENCE [LARGE SCALE GENOMIC DNA]</scope>
    <source>
        <strain evidence="9 10">1_3_50AFAA</strain>
    </source>
</reference>
<feature type="transmembrane region" description="Helical" evidence="8">
    <location>
        <begin position="283"/>
        <end position="301"/>
    </location>
</feature>
<sequence length="338" mass="35648">MSKTEHTGGRVLLALGVLLAALFILSFRLGRYGVDAGTTCRILLSHLLPLEQTWTGNEYTAVLNIRLPRIVLACLVGCCLSSAGAAYQGVFQNPMASPDVLGASSGASFGAALAILAGLGNQGTTLSAFFWSLATVVLVYLVGQRAPGDRVLNLVLAGMVISSLFTAATSYLKLVADPTNQLPEITYWLMGSLSGTRLADVARILPAMAAGLLPLFLLRWKLNLLTLGDDEARAMGVNAPRLRFLTVVCATLVTAASIAVSGMIGWVGLVVPHLCRKLVGSNFKVLLPCSMLAGAAFLLLVDNLSRNLLATEIPIGILTAFTGAPFFLYLMLRKGGAR</sequence>
<evidence type="ECO:0000256" key="6">
    <source>
        <dbReference type="ARBA" id="ARBA00022989"/>
    </source>
</evidence>
<dbReference type="GO" id="GO:0033214">
    <property type="term" value="P:siderophore-iron import into cell"/>
    <property type="evidence" value="ECO:0007669"/>
    <property type="project" value="TreeGrafter"/>
</dbReference>
<dbReference type="FunFam" id="1.10.3470.10:FF:000001">
    <property type="entry name" value="Vitamin B12 ABC transporter permease BtuC"/>
    <property type="match status" value="1"/>
</dbReference>
<evidence type="ECO:0000256" key="1">
    <source>
        <dbReference type="ARBA" id="ARBA00004651"/>
    </source>
</evidence>
<feature type="transmembrane region" description="Helical" evidence="8">
    <location>
        <begin position="313"/>
        <end position="332"/>
    </location>
</feature>
<dbReference type="Proteomes" id="UP000029585">
    <property type="component" value="Unassembled WGS sequence"/>
</dbReference>
<feature type="transmembrane region" description="Helical" evidence="8">
    <location>
        <begin position="100"/>
        <end position="119"/>
    </location>
</feature>